<reference evidence="1 2" key="1">
    <citation type="journal article" date="2010" name="Proc. Natl. Acad. Sci. U.S.A.">
        <title>Giant virus with a remarkable complement of genes infects marine zooplankton.</title>
        <authorList>
            <person name="Fischer M.G."/>
            <person name="Allen M.J."/>
            <person name="Wilson W.H."/>
            <person name="Suttle C.A."/>
        </authorList>
    </citation>
    <scope>NUCLEOTIDE SEQUENCE [LARGE SCALE GENOMIC DNA]</scope>
    <source>
        <strain evidence="1 2">BV-PW1</strain>
    </source>
</reference>
<dbReference type="GeneID" id="9887431"/>
<dbReference type="Pfam" id="PF05725">
    <property type="entry name" value="FNIP"/>
    <property type="match status" value="3"/>
</dbReference>
<organismHost>
    <name type="scientific">Cafeteria roenbergensis</name>
    <name type="common">Marine flagellate</name>
    <dbReference type="NCBI Taxonomy" id="33653"/>
</organismHost>
<keyword evidence="2" id="KW-1185">Reference proteome</keyword>
<proteinExistence type="predicted"/>
<evidence type="ECO:0000313" key="1">
    <source>
        <dbReference type="EMBL" id="ADO67062.1"/>
    </source>
</evidence>
<sequence length="184" mass="21680">MNEYTIKKSILTFNNTFNKQLNKYYKVLSNPKIDTIKFGEYFNQEIDHLIPSNIKVIIFSYKSKFNKDVNFLPETIEEIYYGDNKNHHIGELLNLSKSIVKLQLGGKFNQELKENVLPKSLKLLIFGKEFNQELKENVLPKSLKLLIFGKEFNQELKENVLPKSLKLLIFGKEFNPRIKRKCFT</sequence>
<evidence type="ECO:0008006" key="3">
    <source>
        <dbReference type="Google" id="ProtNLM"/>
    </source>
</evidence>
<dbReference type="KEGG" id="vg:9887431"/>
<gene>
    <name evidence="1" type="ORF">crov029</name>
</gene>
<dbReference type="InterPro" id="IPR008615">
    <property type="entry name" value="FNIP"/>
</dbReference>
<accession>E3T4E9</accession>
<dbReference type="InterPro" id="IPR051251">
    <property type="entry name" value="STK_FNIP-Repeat"/>
</dbReference>
<dbReference type="RefSeq" id="YP_003969661.1">
    <property type="nucleotide sequence ID" value="NC_014637.1"/>
</dbReference>
<name>E3T4E9_CROVB</name>
<dbReference type="EMBL" id="GU244497">
    <property type="protein sequence ID" value="ADO67062.1"/>
    <property type="molecule type" value="Genomic_DNA"/>
</dbReference>
<dbReference type="PANTHER" id="PTHR32134">
    <property type="entry name" value="FNIP REPEAT-CONTAINING PROTEIN"/>
    <property type="match status" value="1"/>
</dbReference>
<protein>
    <recommendedName>
        <fullName evidence="3">FNIP repeat-containing protein</fullName>
    </recommendedName>
</protein>
<dbReference type="Proteomes" id="UP000029781">
    <property type="component" value="Segment"/>
</dbReference>
<organism evidence="1 2">
    <name type="scientific">Cafeteria roenbergensis virus (strain BV-PW1)</name>
    <name type="common">CroV</name>
    <dbReference type="NCBI Taxonomy" id="693272"/>
    <lineage>
        <taxon>Viruses</taxon>
        <taxon>Varidnaviria</taxon>
        <taxon>Bamfordvirae</taxon>
        <taxon>Nucleocytoviricota</taxon>
        <taxon>Megaviricetes</taxon>
        <taxon>Imitervirales</taxon>
        <taxon>Mimiviridae</taxon>
        <taxon>Aliimimivirinae</taxon>
        <taxon>Rheavirus</taxon>
        <taxon>Rheavirus sinusmexicani</taxon>
    </lineage>
</organism>
<dbReference type="PANTHER" id="PTHR32134:SF184">
    <property type="entry name" value="INACTIVE SERINE_THREONINE-PROTEIN KINASE FNKC-RELATED"/>
    <property type="match status" value="1"/>
</dbReference>
<evidence type="ECO:0000313" key="2">
    <source>
        <dbReference type="Proteomes" id="UP000029781"/>
    </source>
</evidence>